<evidence type="ECO:0000313" key="2">
    <source>
        <dbReference type="EMBL" id="KAG8435827.1"/>
    </source>
</evidence>
<dbReference type="Proteomes" id="UP000812440">
    <property type="component" value="Chromosome 7"/>
</dbReference>
<dbReference type="OrthoDB" id="6159439at2759"/>
<dbReference type="EMBL" id="JAACNH010000008">
    <property type="protein sequence ID" value="KAG8435827.1"/>
    <property type="molecule type" value="Genomic_DNA"/>
</dbReference>
<feature type="region of interest" description="Disordered" evidence="1">
    <location>
        <begin position="1"/>
        <end position="70"/>
    </location>
</feature>
<reference evidence="2" key="1">
    <citation type="thesis" date="2020" institute="ProQuest LLC" country="789 East Eisenhower Parkway, Ann Arbor, MI, USA">
        <title>Comparative Genomics and Chromosome Evolution.</title>
        <authorList>
            <person name="Mudd A.B."/>
        </authorList>
    </citation>
    <scope>NUCLEOTIDE SEQUENCE</scope>
    <source>
        <strain evidence="2">Female2</strain>
        <tissue evidence="2">Blood</tissue>
    </source>
</reference>
<accession>A0A8T2IWC0</accession>
<dbReference type="AlphaFoldDB" id="A0A8T2IWC0"/>
<gene>
    <name evidence="2" type="ORF">GDO86_013681</name>
</gene>
<sequence length="138" mass="15393">MFEKATSMDIRGNPTMEENSRICKPGHKDGKETRDPQNKIPSSYLKEQQQCSYPASGSAESCPKSKAVGSVDPDYCRRILVRDAKGSIREIILPKGLDLDHPKGPELPSLQSSCTGWRWSSRGVSMWLAERGQNWPNS</sequence>
<organism evidence="2 3">
    <name type="scientific">Hymenochirus boettgeri</name>
    <name type="common">Congo dwarf clawed frog</name>
    <dbReference type="NCBI Taxonomy" id="247094"/>
    <lineage>
        <taxon>Eukaryota</taxon>
        <taxon>Metazoa</taxon>
        <taxon>Chordata</taxon>
        <taxon>Craniata</taxon>
        <taxon>Vertebrata</taxon>
        <taxon>Euteleostomi</taxon>
        <taxon>Amphibia</taxon>
        <taxon>Batrachia</taxon>
        <taxon>Anura</taxon>
        <taxon>Pipoidea</taxon>
        <taxon>Pipidae</taxon>
        <taxon>Pipinae</taxon>
        <taxon>Hymenochirus</taxon>
    </lineage>
</organism>
<feature type="compositionally biased region" description="Polar residues" evidence="1">
    <location>
        <begin position="39"/>
        <end position="59"/>
    </location>
</feature>
<evidence type="ECO:0000313" key="3">
    <source>
        <dbReference type="Proteomes" id="UP000812440"/>
    </source>
</evidence>
<comment type="caution">
    <text evidence="2">The sequence shown here is derived from an EMBL/GenBank/DDBJ whole genome shotgun (WGS) entry which is preliminary data.</text>
</comment>
<evidence type="ECO:0000256" key="1">
    <source>
        <dbReference type="SAM" id="MobiDB-lite"/>
    </source>
</evidence>
<keyword evidence="3" id="KW-1185">Reference proteome</keyword>
<protein>
    <submittedName>
        <fullName evidence="2">Uncharacterized protein</fullName>
    </submittedName>
</protein>
<feature type="compositionally biased region" description="Basic and acidic residues" evidence="1">
    <location>
        <begin position="18"/>
        <end position="37"/>
    </location>
</feature>
<proteinExistence type="predicted"/>
<name>A0A8T2IWC0_9PIPI</name>